<dbReference type="FunFam" id="3.30.70.890:FF:000001">
    <property type="entry name" value="Galactokinase"/>
    <property type="match status" value="1"/>
</dbReference>
<evidence type="ECO:0000256" key="6">
    <source>
        <dbReference type="ARBA" id="ARBA00022840"/>
    </source>
</evidence>
<dbReference type="InterPro" id="IPR036554">
    <property type="entry name" value="GHMP_kinase_C_sf"/>
</dbReference>
<keyword evidence="3" id="KW-0479">Metal-binding</keyword>
<dbReference type="Pfam" id="PF00288">
    <property type="entry name" value="GHMP_kinases_N"/>
    <property type="match status" value="1"/>
</dbReference>
<dbReference type="InterPro" id="IPR013750">
    <property type="entry name" value="GHMP_kinase_C_dom"/>
</dbReference>
<evidence type="ECO:0000256" key="8">
    <source>
        <dbReference type="ARBA" id="ARBA00023144"/>
    </source>
</evidence>
<evidence type="ECO:0000259" key="11">
    <source>
        <dbReference type="Pfam" id="PF00288"/>
    </source>
</evidence>
<dbReference type="OrthoDB" id="250531at2"/>
<dbReference type="InterPro" id="IPR014721">
    <property type="entry name" value="Ribsml_uS5_D2-typ_fold_subgr"/>
</dbReference>
<dbReference type="GO" id="GO:0006012">
    <property type="term" value="P:galactose metabolic process"/>
    <property type="evidence" value="ECO:0007669"/>
    <property type="project" value="UniProtKB-UniRule"/>
</dbReference>
<dbReference type="PRINTS" id="PR00959">
    <property type="entry name" value="MEVGALKINASE"/>
</dbReference>
<dbReference type="Pfam" id="PF10509">
    <property type="entry name" value="GalKase_gal_bdg"/>
    <property type="match status" value="1"/>
</dbReference>
<sequence length="406" mass="43017">MSRSGNGQTRLGSSERAITGFKELHGRAPLGVWSAPGRVNLIGEHTDYNDGYVLPFALPHRTAVAAAPREDGRLTVTTLGDDDRTQTADPFEIAGLAPGSVTGWPGYLAGVAWVLRDRGYPGGADLFVASDVPSGAGLSSSHALQCAASLALLGVAGVELDSDTANGTDAPGRDEVALWVQRSENDFVGAPTGLLDQTASLRCTAGNVLFFDVRTGVAEQVAFDIADHGLEILVIDTRAHHSLADSEYGVRRRGCERAAALLGRPALRDVELDELDAVLDRLPDELRPLVRHVVTENDRVLRTVDLLRHNGSTRIGDLLTSSHTSMRDDYRISCDELDTAVDAALASGALGARMTGGGFGGSAIALVPSTERTTVRRAVTSAFAERRFTAPRLFTAVPSAGARRDE</sequence>
<evidence type="ECO:0000256" key="2">
    <source>
        <dbReference type="ARBA" id="ARBA00022679"/>
    </source>
</evidence>
<dbReference type="Gene3D" id="3.30.230.10">
    <property type="match status" value="1"/>
</dbReference>
<dbReference type="InterPro" id="IPR019539">
    <property type="entry name" value="GalKase_N"/>
</dbReference>
<dbReference type="InterPro" id="IPR019741">
    <property type="entry name" value="Galactokinase_CS"/>
</dbReference>
<evidence type="ECO:0000313" key="14">
    <source>
        <dbReference type="EMBL" id="RZS30597.1"/>
    </source>
</evidence>
<evidence type="ECO:0000256" key="1">
    <source>
        <dbReference type="ARBA" id="ARBA00006566"/>
    </source>
</evidence>
<dbReference type="EMBL" id="SGWQ01000016">
    <property type="protein sequence ID" value="RZS30597.1"/>
    <property type="molecule type" value="Genomic_DNA"/>
</dbReference>
<dbReference type="Proteomes" id="UP000294257">
    <property type="component" value="Unassembled WGS sequence"/>
</dbReference>
<gene>
    <name evidence="14" type="ORF">EV193_116118</name>
</gene>
<protein>
    <recommendedName>
        <fullName evidence="10">Galactokinase</fullName>
        <ecNumber evidence="10">2.7.1.6</ecNumber>
    </recommendedName>
</protein>
<organism evidence="14 15">
    <name type="scientific">Herbihabitans rhizosphaerae</name>
    <dbReference type="NCBI Taxonomy" id="1872711"/>
    <lineage>
        <taxon>Bacteria</taxon>
        <taxon>Bacillati</taxon>
        <taxon>Actinomycetota</taxon>
        <taxon>Actinomycetes</taxon>
        <taxon>Pseudonocardiales</taxon>
        <taxon>Pseudonocardiaceae</taxon>
        <taxon>Herbihabitans</taxon>
    </lineage>
</organism>
<reference evidence="14 15" key="1">
    <citation type="submission" date="2019-02" db="EMBL/GenBank/DDBJ databases">
        <title>Genomic Encyclopedia of Type Strains, Phase IV (KMG-IV): sequencing the most valuable type-strain genomes for metagenomic binning, comparative biology and taxonomic classification.</title>
        <authorList>
            <person name="Goeker M."/>
        </authorList>
    </citation>
    <scope>NUCLEOTIDE SEQUENCE [LARGE SCALE GENOMIC DNA]</scope>
    <source>
        <strain evidence="14 15">DSM 101727</strain>
    </source>
</reference>
<accession>A0A4Q7KC72</accession>
<dbReference type="InterPro" id="IPR006204">
    <property type="entry name" value="GHMP_kinase_N_dom"/>
</dbReference>
<feature type="domain" description="Galactokinase N-terminal" evidence="13">
    <location>
        <begin position="21"/>
        <end position="68"/>
    </location>
</feature>
<dbReference type="AlphaFoldDB" id="A0A4Q7KC72"/>
<dbReference type="Pfam" id="PF08544">
    <property type="entry name" value="GHMP_kinases_C"/>
    <property type="match status" value="1"/>
</dbReference>
<evidence type="ECO:0000256" key="7">
    <source>
        <dbReference type="ARBA" id="ARBA00022842"/>
    </source>
</evidence>
<dbReference type="GO" id="GO:0004335">
    <property type="term" value="F:galactokinase activity"/>
    <property type="evidence" value="ECO:0007669"/>
    <property type="project" value="UniProtKB-UniRule"/>
</dbReference>
<evidence type="ECO:0000313" key="15">
    <source>
        <dbReference type="Proteomes" id="UP000294257"/>
    </source>
</evidence>
<keyword evidence="2" id="KW-0808">Transferase</keyword>
<keyword evidence="9" id="KW-0119">Carbohydrate metabolism</keyword>
<dbReference type="InterPro" id="IPR006206">
    <property type="entry name" value="Mevalonate/galactokinase"/>
</dbReference>
<keyword evidence="8" id="KW-0299">Galactose metabolism</keyword>
<keyword evidence="15" id="KW-1185">Reference proteome</keyword>
<evidence type="ECO:0000259" key="12">
    <source>
        <dbReference type="Pfam" id="PF08544"/>
    </source>
</evidence>
<dbReference type="NCBIfam" id="TIGR00131">
    <property type="entry name" value="gal_kin"/>
    <property type="match status" value="1"/>
</dbReference>
<evidence type="ECO:0000256" key="3">
    <source>
        <dbReference type="ARBA" id="ARBA00022723"/>
    </source>
</evidence>
<dbReference type="PIRSF" id="PIRSF000530">
    <property type="entry name" value="Galactokinase"/>
    <property type="match status" value="1"/>
</dbReference>
<dbReference type="PROSITE" id="PS00106">
    <property type="entry name" value="GALACTOKINASE"/>
    <property type="match status" value="1"/>
</dbReference>
<proteinExistence type="inferred from homology"/>
<dbReference type="PANTHER" id="PTHR10457">
    <property type="entry name" value="MEVALONATE KINASE/GALACTOKINASE"/>
    <property type="match status" value="1"/>
</dbReference>
<evidence type="ECO:0000259" key="13">
    <source>
        <dbReference type="Pfam" id="PF10509"/>
    </source>
</evidence>
<dbReference type="Gene3D" id="3.30.70.890">
    <property type="entry name" value="GHMP kinase, C-terminal domain"/>
    <property type="match status" value="1"/>
</dbReference>
<name>A0A4Q7KC72_9PSEU</name>
<keyword evidence="4" id="KW-0547">Nucleotide-binding</keyword>
<feature type="domain" description="GHMP kinase N-terminal" evidence="11">
    <location>
        <begin position="107"/>
        <end position="201"/>
    </location>
</feature>
<dbReference type="PRINTS" id="PR00473">
    <property type="entry name" value="GALCTOKINASE"/>
</dbReference>
<dbReference type="SUPFAM" id="SSF55060">
    <property type="entry name" value="GHMP Kinase, C-terminal domain"/>
    <property type="match status" value="1"/>
</dbReference>
<dbReference type="GO" id="GO:0005524">
    <property type="term" value="F:ATP binding"/>
    <property type="evidence" value="ECO:0007669"/>
    <property type="project" value="UniProtKB-UniRule"/>
</dbReference>
<evidence type="ECO:0000256" key="5">
    <source>
        <dbReference type="ARBA" id="ARBA00022777"/>
    </source>
</evidence>
<keyword evidence="5 14" id="KW-0418">Kinase</keyword>
<evidence type="ECO:0000256" key="9">
    <source>
        <dbReference type="ARBA" id="ARBA00023277"/>
    </source>
</evidence>
<feature type="domain" description="GHMP kinase C-terminal" evidence="12">
    <location>
        <begin position="306"/>
        <end position="383"/>
    </location>
</feature>
<dbReference type="PANTHER" id="PTHR10457:SF7">
    <property type="entry name" value="GALACTOKINASE-RELATED"/>
    <property type="match status" value="1"/>
</dbReference>
<dbReference type="InterPro" id="IPR000705">
    <property type="entry name" value="Galactokinase"/>
</dbReference>
<evidence type="ECO:0000256" key="10">
    <source>
        <dbReference type="NCBIfam" id="TIGR00131"/>
    </source>
</evidence>
<dbReference type="GO" id="GO:0005829">
    <property type="term" value="C:cytosol"/>
    <property type="evidence" value="ECO:0007669"/>
    <property type="project" value="TreeGrafter"/>
</dbReference>
<keyword evidence="7" id="KW-0460">Magnesium</keyword>
<comment type="similarity">
    <text evidence="1">Belongs to the GHMP kinase family. GalK subfamily.</text>
</comment>
<dbReference type="EC" id="2.7.1.6" evidence="10"/>
<dbReference type="SUPFAM" id="SSF54211">
    <property type="entry name" value="Ribosomal protein S5 domain 2-like"/>
    <property type="match status" value="1"/>
</dbReference>
<keyword evidence="6" id="KW-0067">ATP-binding</keyword>
<evidence type="ECO:0000256" key="4">
    <source>
        <dbReference type="ARBA" id="ARBA00022741"/>
    </source>
</evidence>
<comment type="caution">
    <text evidence="14">The sequence shown here is derived from an EMBL/GenBank/DDBJ whole genome shotgun (WGS) entry which is preliminary data.</text>
</comment>
<dbReference type="InterPro" id="IPR020568">
    <property type="entry name" value="Ribosomal_Su5_D2-typ_SF"/>
</dbReference>
<dbReference type="GO" id="GO:0046872">
    <property type="term" value="F:metal ion binding"/>
    <property type="evidence" value="ECO:0007669"/>
    <property type="project" value="UniProtKB-KW"/>
</dbReference>